<keyword evidence="11" id="KW-1185">Reference proteome</keyword>
<dbReference type="GO" id="GO:0034220">
    <property type="term" value="P:monoatomic ion transmembrane transport"/>
    <property type="evidence" value="ECO:0007669"/>
    <property type="project" value="UniProtKB-KW"/>
</dbReference>
<accession>A0A448WJ26</accession>
<dbReference type="OrthoDB" id="5867527at2759"/>
<evidence type="ECO:0000256" key="8">
    <source>
        <dbReference type="ARBA" id="ARBA00023303"/>
    </source>
</evidence>
<evidence type="ECO:0000313" key="11">
    <source>
        <dbReference type="Proteomes" id="UP000784294"/>
    </source>
</evidence>
<proteinExistence type="inferred from homology"/>
<dbReference type="Proteomes" id="UP000784294">
    <property type="component" value="Unassembled WGS sequence"/>
</dbReference>
<keyword evidence="7 9" id="KW-0472">Membrane</keyword>
<gene>
    <name evidence="9" type="primary">inx</name>
    <name evidence="10" type="ORF">PXEA_LOCUS6335</name>
</gene>
<comment type="subcellular location">
    <subcellularLocation>
        <location evidence="1 9">Cell membrane</location>
        <topology evidence="1 9">Multi-pass membrane protein</topology>
    </subcellularLocation>
</comment>
<dbReference type="AlphaFoldDB" id="A0A448WJ26"/>
<keyword evidence="3" id="KW-1003">Cell membrane</keyword>
<dbReference type="InterPro" id="IPR000990">
    <property type="entry name" value="Innexin"/>
</dbReference>
<feature type="transmembrane region" description="Helical" evidence="9">
    <location>
        <begin position="113"/>
        <end position="135"/>
    </location>
</feature>
<evidence type="ECO:0000256" key="3">
    <source>
        <dbReference type="ARBA" id="ARBA00022475"/>
    </source>
</evidence>
<evidence type="ECO:0000256" key="5">
    <source>
        <dbReference type="ARBA" id="ARBA00022989"/>
    </source>
</evidence>
<dbReference type="Pfam" id="PF00876">
    <property type="entry name" value="Innexin"/>
    <property type="match status" value="1"/>
</dbReference>
<name>A0A448WJ26_9PLAT</name>
<keyword evidence="8 9" id="KW-0407">Ion channel</keyword>
<dbReference type="GO" id="GO:0005886">
    <property type="term" value="C:plasma membrane"/>
    <property type="evidence" value="ECO:0007669"/>
    <property type="project" value="UniProtKB-SubCell"/>
</dbReference>
<comment type="function">
    <text evidence="9">Structural component of the gap junctions.</text>
</comment>
<dbReference type="PROSITE" id="PS51013">
    <property type="entry name" value="PANNEXIN"/>
    <property type="match status" value="1"/>
</dbReference>
<sequence length="185" mass="20762">MRIDKRFRTGAATSFLHAEEDLACQHTFDLIDSNLAASKGTGVKASGSNGADELSYFAASEASGGWPSNEAALQPMSPVAGVYRVWCFCCMTTNMPNTEPQCRLVCCKYRGNFLVSLYFFVKLLYLSNLIAQIYMLESYTGVKYSFYGIRVLYDLAMGRDWEESGHFPRVTFCDFEVKKLAQSHQ</sequence>
<protein>
    <recommendedName>
        <fullName evidence="9">Innexin</fullName>
    </recommendedName>
</protein>
<keyword evidence="5 9" id="KW-1133">Transmembrane helix</keyword>
<dbReference type="PRINTS" id="PR01262">
    <property type="entry name" value="INNEXIN"/>
</dbReference>
<comment type="caution">
    <text evidence="10">The sequence shown here is derived from an EMBL/GenBank/DDBJ whole genome shotgun (WGS) entry which is preliminary data.</text>
</comment>
<organism evidence="10 11">
    <name type="scientific">Protopolystoma xenopodis</name>
    <dbReference type="NCBI Taxonomy" id="117903"/>
    <lineage>
        <taxon>Eukaryota</taxon>
        <taxon>Metazoa</taxon>
        <taxon>Spiralia</taxon>
        <taxon>Lophotrochozoa</taxon>
        <taxon>Platyhelminthes</taxon>
        <taxon>Monogenea</taxon>
        <taxon>Polyopisthocotylea</taxon>
        <taxon>Polystomatidea</taxon>
        <taxon>Polystomatidae</taxon>
        <taxon>Protopolystoma</taxon>
    </lineage>
</organism>
<dbReference type="EMBL" id="CAAALY010016188">
    <property type="protein sequence ID" value="VEL12895.1"/>
    <property type="molecule type" value="Genomic_DNA"/>
</dbReference>
<comment type="caution">
    <text evidence="9">Lacks conserved residue(s) required for the propagation of feature annotation.</text>
</comment>
<dbReference type="PANTHER" id="PTHR11893:SF36">
    <property type="entry name" value="INNEXIN-5"/>
    <property type="match status" value="1"/>
</dbReference>
<dbReference type="GO" id="GO:0005921">
    <property type="term" value="C:gap junction"/>
    <property type="evidence" value="ECO:0007669"/>
    <property type="project" value="UniProtKB-UniRule"/>
</dbReference>
<evidence type="ECO:0000313" key="10">
    <source>
        <dbReference type="EMBL" id="VEL12895.1"/>
    </source>
</evidence>
<evidence type="ECO:0000256" key="6">
    <source>
        <dbReference type="ARBA" id="ARBA00023065"/>
    </source>
</evidence>
<evidence type="ECO:0000256" key="7">
    <source>
        <dbReference type="ARBA" id="ARBA00023136"/>
    </source>
</evidence>
<evidence type="ECO:0000256" key="1">
    <source>
        <dbReference type="ARBA" id="ARBA00004651"/>
    </source>
</evidence>
<evidence type="ECO:0000256" key="9">
    <source>
        <dbReference type="RuleBase" id="RU010713"/>
    </source>
</evidence>
<keyword evidence="6 9" id="KW-0406">Ion transport</keyword>
<evidence type="ECO:0000256" key="2">
    <source>
        <dbReference type="ARBA" id="ARBA00022448"/>
    </source>
</evidence>
<reference evidence="10" key="1">
    <citation type="submission" date="2018-11" db="EMBL/GenBank/DDBJ databases">
        <authorList>
            <consortium name="Pathogen Informatics"/>
        </authorList>
    </citation>
    <scope>NUCLEOTIDE SEQUENCE</scope>
</reference>
<keyword evidence="2 9" id="KW-0813">Transport</keyword>
<comment type="similarity">
    <text evidence="9">Belongs to the pannexin family.</text>
</comment>
<dbReference type="PANTHER" id="PTHR11893">
    <property type="entry name" value="INNEXIN"/>
    <property type="match status" value="1"/>
</dbReference>
<evidence type="ECO:0000256" key="4">
    <source>
        <dbReference type="ARBA" id="ARBA00022692"/>
    </source>
</evidence>
<keyword evidence="4 9" id="KW-0812">Transmembrane</keyword>